<dbReference type="PANTHER" id="PTHR46060:SF1">
    <property type="entry name" value="MARINER MOS1 TRANSPOSASE-LIKE PROTEIN"/>
    <property type="match status" value="1"/>
</dbReference>
<proteinExistence type="predicted"/>
<dbReference type="InterPro" id="IPR052709">
    <property type="entry name" value="Transposase-MT_Hybrid"/>
</dbReference>
<dbReference type="PANTHER" id="PTHR46060">
    <property type="entry name" value="MARINER MOS1 TRANSPOSASE-LIKE PROTEIN"/>
    <property type="match status" value="1"/>
</dbReference>
<dbReference type="GO" id="GO:0003676">
    <property type="term" value="F:nucleic acid binding"/>
    <property type="evidence" value="ECO:0007669"/>
    <property type="project" value="InterPro"/>
</dbReference>
<dbReference type="InterPro" id="IPR036397">
    <property type="entry name" value="RNaseH_sf"/>
</dbReference>
<dbReference type="InterPro" id="IPR001888">
    <property type="entry name" value="Transposase_1"/>
</dbReference>
<dbReference type="Gene3D" id="3.30.420.10">
    <property type="entry name" value="Ribonuclease H-like superfamily/Ribonuclease H"/>
    <property type="match status" value="1"/>
</dbReference>
<evidence type="ECO:0008006" key="2">
    <source>
        <dbReference type="Google" id="ProtNLM"/>
    </source>
</evidence>
<organism evidence="1">
    <name type="scientific">Graphocephala atropunctata</name>
    <dbReference type="NCBI Taxonomy" id="36148"/>
    <lineage>
        <taxon>Eukaryota</taxon>
        <taxon>Metazoa</taxon>
        <taxon>Ecdysozoa</taxon>
        <taxon>Arthropoda</taxon>
        <taxon>Hexapoda</taxon>
        <taxon>Insecta</taxon>
        <taxon>Pterygota</taxon>
        <taxon>Neoptera</taxon>
        <taxon>Paraneoptera</taxon>
        <taxon>Hemiptera</taxon>
        <taxon>Auchenorrhyncha</taxon>
        <taxon>Membracoidea</taxon>
        <taxon>Cicadellidae</taxon>
        <taxon>Cicadellinae</taxon>
        <taxon>Cicadellini</taxon>
        <taxon>Graphocephala</taxon>
    </lineage>
</organism>
<sequence length="156" mass="18247">MVITFFDYKGMVYTHSVPRGQTINGDYYKQVLATLMNDHISRKRPELRGNWKLHHDIAHVVTEYLAKRNIQVVPHSPYSPDLAPCDFFLFPTAKKELKGRRFDSEQDAVKALKAILKNMSKDGFSNVFQAWQRRWDKCISLNGEYFEGEKFDVDEN</sequence>
<gene>
    <name evidence="1" type="ORF">g.48900</name>
</gene>
<dbReference type="EMBL" id="GEBQ01001581">
    <property type="protein sequence ID" value="JAT38396.1"/>
    <property type="molecule type" value="Transcribed_RNA"/>
</dbReference>
<protein>
    <recommendedName>
        <fullName evidence="2">Tc1-like transposase DDE domain-containing protein</fullName>
    </recommendedName>
</protein>
<dbReference type="AlphaFoldDB" id="A0A1B6MR58"/>
<evidence type="ECO:0000313" key="1">
    <source>
        <dbReference type="EMBL" id="JAT38396.1"/>
    </source>
</evidence>
<accession>A0A1B6MR58</accession>
<reference evidence="1" key="1">
    <citation type="submission" date="2015-11" db="EMBL/GenBank/DDBJ databases">
        <title>De novo transcriptome assembly of four potential Pierce s Disease insect vectors from Arizona vineyards.</title>
        <authorList>
            <person name="Tassone E.E."/>
        </authorList>
    </citation>
    <scope>NUCLEOTIDE SEQUENCE</scope>
</reference>
<dbReference type="Pfam" id="PF01359">
    <property type="entry name" value="Transposase_1"/>
    <property type="match status" value="1"/>
</dbReference>
<name>A0A1B6MR58_9HEMI</name>